<accession>A0A4V4HHC4</accession>
<evidence type="ECO:0000313" key="1">
    <source>
        <dbReference type="EMBL" id="THV02196.1"/>
    </source>
</evidence>
<sequence>MEEHEPWLKLPLPYIPHSDYRHEPPKIIFGFGFRWSELIEFAVERELSPPRKELDSSGLLSALIAAIECLNKDCGLDGTDFKMHIHKPFSRSADVVSMLWDNYTMDIPFPDLSLPAIKRMVETWKGRRPVWWISENIDLRKDYRIHFYGYTM</sequence>
<name>A0A4V4HHC4_DENBC</name>
<protein>
    <submittedName>
        <fullName evidence="1">Uncharacterized protein</fullName>
    </submittedName>
</protein>
<organism evidence="1 2">
    <name type="scientific">Dendrothele bispora (strain CBS 962.96)</name>
    <dbReference type="NCBI Taxonomy" id="1314807"/>
    <lineage>
        <taxon>Eukaryota</taxon>
        <taxon>Fungi</taxon>
        <taxon>Dikarya</taxon>
        <taxon>Basidiomycota</taxon>
        <taxon>Agaricomycotina</taxon>
        <taxon>Agaricomycetes</taxon>
        <taxon>Agaricomycetidae</taxon>
        <taxon>Agaricales</taxon>
        <taxon>Agaricales incertae sedis</taxon>
        <taxon>Dendrothele</taxon>
    </lineage>
</organism>
<proteinExistence type="predicted"/>
<evidence type="ECO:0000313" key="2">
    <source>
        <dbReference type="Proteomes" id="UP000297245"/>
    </source>
</evidence>
<dbReference type="AlphaFoldDB" id="A0A4V4HHC4"/>
<dbReference type="EMBL" id="ML179079">
    <property type="protein sequence ID" value="THV02196.1"/>
    <property type="molecule type" value="Genomic_DNA"/>
</dbReference>
<gene>
    <name evidence="1" type="ORF">K435DRAFT_775696</name>
</gene>
<reference evidence="1 2" key="1">
    <citation type="journal article" date="2019" name="Nat. Ecol. Evol.">
        <title>Megaphylogeny resolves global patterns of mushroom evolution.</title>
        <authorList>
            <person name="Varga T."/>
            <person name="Krizsan K."/>
            <person name="Foldi C."/>
            <person name="Dima B."/>
            <person name="Sanchez-Garcia M."/>
            <person name="Sanchez-Ramirez S."/>
            <person name="Szollosi G.J."/>
            <person name="Szarkandi J.G."/>
            <person name="Papp V."/>
            <person name="Albert L."/>
            <person name="Andreopoulos W."/>
            <person name="Angelini C."/>
            <person name="Antonin V."/>
            <person name="Barry K.W."/>
            <person name="Bougher N.L."/>
            <person name="Buchanan P."/>
            <person name="Buyck B."/>
            <person name="Bense V."/>
            <person name="Catcheside P."/>
            <person name="Chovatia M."/>
            <person name="Cooper J."/>
            <person name="Damon W."/>
            <person name="Desjardin D."/>
            <person name="Finy P."/>
            <person name="Geml J."/>
            <person name="Haridas S."/>
            <person name="Hughes K."/>
            <person name="Justo A."/>
            <person name="Karasinski D."/>
            <person name="Kautmanova I."/>
            <person name="Kiss B."/>
            <person name="Kocsube S."/>
            <person name="Kotiranta H."/>
            <person name="LaButti K.M."/>
            <person name="Lechner B.E."/>
            <person name="Liimatainen K."/>
            <person name="Lipzen A."/>
            <person name="Lukacs Z."/>
            <person name="Mihaltcheva S."/>
            <person name="Morgado L.N."/>
            <person name="Niskanen T."/>
            <person name="Noordeloos M.E."/>
            <person name="Ohm R.A."/>
            <person name="Ortiz-Santana B."/>
            <person name="Ovrebo C."/>
            <person name="Racz N."/>
            <person name="Riley R."/>
            <person name="Savchenko A."/>
            <person name="Shiryaev A."/>
            <person name="Soop K."/>
            <person name="Spirin V."/>
            <person name="Szebenyi C."/>
            <person name="Tomsovsky M."/>
            <person name="Tulloss R.E."/>
            <person name="Uehling J."/>
            <person name="Grigoriev I.V."/>
            <person name="Vagvolgyi C."/>
            <person name="Papp T."/>
            <person name="Martin F.M."/>
            <person name="Miettinen O."/>
            <person name="Hibbett D.S."/>
            <person name="Nagy L.G."/>
        </authorList>
    </citation>
    <scope>NUCLEOTIDE SEQUENCE [LARGE SCALE GENOMIC DNA]</scope>
    <source>
        <strain evidence="1 2">CBS 962.96</strain>
    </source>
</reference>
<dbReference type="Proteomes" id="UP000297245">
    <property type="component" value="Unassembled WGS sequence"/>
</dbReference>
<keyword evidence="2" id="KW-1185">Reference proteome</keyword>